<evidence type="ECO:0000313" key="2">
    <source>
        <dbReference type="Proteomes" id="UP000620064"/>
    </source>
</evidence>
<accession>A0ABQ2NP02</accession>
<reference evidence="2" key="1">
    <citation type="journal article" date="2019" name="Int. J. Syst. Evol. Microbiol.">
        <title>The Global Catalogue of Microorganisms (GCM) 10K type strain sequencing project: providing services to taxonomists for standard genome sequencing and annotation.</title>
        <authorList>
            <consortium name="The Broad Institute Genomics Platform"/>
            <consortium name="The Broad Institute Genome Sequencing Center for Infectious Disease"/>
            <person name="Wu L."/>
            <person name="Ma J."/>
        </authorList>
    </citation>
    <scope>NUCLEOTIDE SEQUENCE [LARGE SCALE GENOMIC DNA]</scope>
    <source>
        <strain evidence="2">CGMCC 1.7656</strain>
    </source>
</reference>
<organism evidence="1 2">
    <name type="scientific">Cloacibacterium rupense</name>
    <dbReference type="NCBI Taxonomy" id="517423"/>
    <lineage>
        <taxon>Bacteria</taxon>
        <taxon>Pseudomonadati</taxon>
        <taxon>Bacteroidota</taxon>
        <taxon>Flavobacteriia</taxon>
        <taxon>Flavobacteriales</taxon>
        <taxon>Weeksellaceae</taxon>
    </lineage>
</organism>
<proteinExistence type="predicted"/>
<name>A0ABQ2NP02_9FLAO</name>
<keyword evidence="2" id="KW-1185">Reference proteome</keyword>
<sequence>MFTDEDLMRSWNLCKINHRFKEQAMRKLHQKIDSSNIHFRDKFKKKSEVLLLHSFLQKFPDLNFENLTCESPDFIIQHQNKKIGLELTEVINHLDKKKIESQLNKIFREAELILQKDIKNLQGLYLIEIDENLALEALKNKEILLQNLLYSIKNLRPKGIFLKIKKIKSEGNIFISFNPEMNLFEELCSEKIKQTIEKKNQKYPLYDSTLDECWLIIVSDMSSLASKYQYIENMAILENIASPFHRIYHLDSLFGSMTKIK</sequence>
<comment type="caution">
    <text evidence="1">The sequence shown here is derived from an EMBL/GenBank/DDBJ whole genome shotgun (WGS) entry which is preliminary data.</text>
</comment>
<dbReference type="RefSeq" id="WP_188618598.1">
    <property type="nucleotide sequence ID" value="NZ_BMLV01000007.1"/>
</dbReference>
<dbReference type="EMBL" id="BMLV01000007">
    <property type="protein sequence ID" value="GGP06402.1"/>
    <property type="molecule type" value="Genomic_DNA"/>
</dbReference>
<gene>
    <name evidence="1" type="ORF">GCM10010992_26260</name>
</gene>
<protein>
    <submittedName>
        <fullName evidence="1">Uncharacterized protein</fullName>
    </submittedName>
</protein>
<dbReference type="Proteomes" id="UP000620064">
    <property type="component" value="Unassembled WGS sequence"/>
</dbReference>
<evidence type="ECO:0000313" key="1">
    <source>
        <dbReference type="EMBL" id="GGP06402.1"/>
    </source>
</evidence>